<evidence type="ECO:0000256" key="1">
    <source>
        <dbReference type="SAM" id="Coils"/>
    </source>
</evidence>
<evidence type="ECO:0000313" key="2">
    <source>
        <dbReference type="EMBL" id="KAB2953672.1"/>
    </source>
</evidence>
<evidence type="ECO:0000313" key="3">
    <source>
        <dbReference type="Proteomes" id="UP000468766"/>
    </source>
</evidence>
<proteinExistence type="predicted"/>
<sequence>MDELTHDALRGYGERYKRLAIFMPLFQLKSKRKGPFGESTEDSSLDWFGLGLLTLLFFFESMLRRRSKQGAKELAQYLFQVTNSKTQAPLESYHDIAHNIIESFRDSRGLSHEERFFNWEKGLEENYRFTILKAEKYDKKANRQYFTLAPAGLELVFATKEFFSEFRISINQLLVRKRLEKGEFANALHEINEMRVSVEALREEIERVSKEVKRNIISEEIYKKYEETLQDTYDRLEREDEEFQELYAFALDTKKKIELHNQSEKDEQAYKQINKVTLELSDVHSLHRLLLRELLQLKSTTLESARQALYSMGMQYFNFDQDINGRIVSSPLPPLATKGLLAPFLRPHQQQNWSLFSLFAEQRLYKSGEEAEPQVYPEADPDAEKAQKEHLKRQAHNFKLIMEQILAVIGNKSSFELKELINHLPTALLEHRSFYDFWLLLHQRSPLTAQQDKEEHLFDSALALIEGEEIIVTECPEKLQVTERYSIQNMRLERRRINL</sequence>
<dbReference type="OrthoDB" id="1685048at2"/>
<protein>
    <recommendedName>
        <fullName evidence="4">Replicative DNA helicase</fullName>
    </recommendedName>
</protein>
<comment type="caution">
    <text evidence="2">The sequence shown here is derived from an EMBL/GenBank/DDBJ whole genome shotgun (WGS) entry which is preliminary data.</text>
</comment>
<dbReference type="RefSeq" id="WP_151618563.1">
    <property type="nucleotide sequence ID" value="NZ_WBXO01000002.1"/>
</dbReference>
<organism evidence="2 3">
    <name type="scientific">Heliorestis acidaminivorans</name>
    <dbReference type="NCBI Taxonomy" id="553427"/>
    <lineage>
        <taxon>Bacteria</taxon>
        <taxon>Bacillati</taxon>
        <taxon>Bacillota</taxon>
        <taxon>Clostridia</taxon>
        <taxon>Eubacteriales</taxon>
        <taxon>Heliobacteriaceae</taxon>
        <taxon>Heliorestis</taxon>
    </lineage>
</organism>
<feature type="coiled-coil region" evidence="1">
    <location>
        <begin position="184"/>
        <end position="246"/>
    </location>
</feature>
<keyword evidence="3" id="KW-1185">Reference proteome</keyword>
<reference evidence="2 3" key="1">
    <citation type="submission" date="2019-10" db="EMBL/GenBank/DDBJ databases">
        <title>Whole-genome sequence of the extremophile Heliorestis acidaminivorans DSM 24790.</title>
        <authorList>
            <person name="Kyndt J.A."/>
            <person name="Meyer T.E."/>
        </authorList>
    </citation>
    <scope>NUCLEOTIDE SEQUENCE [LARGE SCALE GENOMIC DNA]</scope>
    <source>
        <strain evidence="2 3">DSM 24790</strain>
    </source>
</reference>
<dbReference type="EMBL" id="WBXO01000002">
    <property type="protein sequence ID" value="KAB2953672.1"/>
    <property type="molecule type" value="Genomic_DNA"/>
</dbReference>
<accession>A0A6I0F4C0</accession>
<gene>
    <name evidence="2" type="ORF">F9B85_03365</name>
</gene>
<dbReference type="Proteomes" id="UP000468766">
    <property type="component" value="Unassembled WGS sequence"/>
</dbReference>
<name>A0A6I0F4C0_9FIRM</name>
<keyword evidence="1" id="KW-0175">Coiled coil</keyword>
<dbReference type="AlphaFoldDB" id="A0A6I0F4C0"/>
<evidence type="ECO:0008006" key="4">
    <source>
        <dbReference type="Google" id="ProtNLM"/>
    </source>
</evidence>